<name>A0AAN9GGJ1_9CAEN</name>
<evidence type="ECO:0000313" key="7">
    <source>
        <dbReference type="EMBL" id="KAK7107612.1"/>
    </source>
</evidence>
<dbReference type="PROSITE" id="PS00383">
    <property type="entry name" value="TYR_PHOSPHATASE_1"/>
    <property type="match status" value="1"/>
</dbReference>
<dbReference type="EC" id="3.1.3.16" evidence="2"/>
<dbReference type="InterPro" id="IPR016130">
    <property type="entry name" value="Tyr_Pase_AS"/>
</dbReference>
<feature type="domain" description="Tyrosine-protein phosphatase" evidence="5">
    <location>
        <begin position="8"/>
        <end position="148"/>
    </location>
</feature>
<gene>
    <name evidence="7" type="ORF">V1264_015505</name>
</gene>
<dbReference type="EMBL" id="JBAMIC010000004">
    <property type="protein sequence ID" value="KAK7107612.1"/>
    <property type="molecule type" value="Genomic_DNA"/>
</dbReference>
<protein>
    <recommendedName>
        <fullName evidence="2">protein-serine/threonine phosphatase</fullName>
        <ecNumber evidence="2">3.1.3.16</ecNumber>
    </recommendedName>
</protein>
<evidence type="ECO:0000256" key="2">
    <source>
        <dbReference type="ARBA" id="ARBA00013081"/>
    </source>
</evidence>
<dbReference type="GO" id="GO:0017017">
    <property type="term" value="F:MAP kinase tyrosine/serine/threonine phosphatase activity"/>
    <property type="evidence" value="ECO:0007669"/>
    <property type="project" value="InterPro"/>
</dbReference>
<keyword evidence="8" id="KW-1185">Reference proteome</keyword>
<dbReference type="Pfam" id="PF00782">
    <property type="entry name" value="DSPc"/>
    <property type="match status" value="1"/>
</dbReference>
<dbReference type="PROSITE" id="PS50056">
    <property type="entry name" value="TYR_PHOSPHATASE_2"/>
    <property type="match status" value="1"/>
</dbReference>
<dbReference type="InterPro" id="IPR020422">
    <property type="entry name" value="TYR_PHOSPHATASE_DUAL_dom"/>
</dbReference>
<dbReference type="InterPro" id="IPR020420">
    <property type="entry name" value="Atypical_DUSP_subfamB"/>
</dbReference>
<keyword evidence="3" id="KW-0378">Hydrolase</keyword>
<dbReference type="CDD" id="cd14514">
    <property type="entry name" value="DUSP14-like"/>
    <property type="match status" value="1"/>
</dbReference>
<evidence type="ECO:0000259" key="6">
    <source>
        <dbReference type="PROSITE" id="PS50056"/>
    </source>
</evidence>
<evidence type="ECO:0000256" key="1">
    <source>
        <dbReference type="ARBA" id="ARBA00008601"/>
    </source>
</evidence>
<evidence type="ECO:0000259" key="5">
    <source>
        <dbReference type="PROSITE" id="PS50054"/>
    </source>
</evidence>
<dbReference type="GO" id="GO:0005737">
    <property type="term" value="C:cytoplasm"/>
    <property type="evidence" value="ECO:0007669"/>
    <property type="project" value="TreeGrafter"/>
</dbReference>
<dbReference type="GO" id="GO:0004722">
    <property type="term" value="F:protein serine/threonine phosphatase activity"/>
    <property type="evidence" value="ECO:0007669"/>
    <property type="project" value="UniProtKB-EC"/>
</dbReference>
<dbReference type="InterPro" id="IPR052103">
    <property type="entry name" value="Dual_spec_Phospatases"/>
</dbReference>
<sequence length="188" mass="21493">MDLAMFSQIAEITDCLYLSSAAAVKGEKIRLLGITQIINLTMDIPNLKMHNVESIQIHVDDVPSANLSVYFDRCADKINQVARQRGRTLVHCVAGVSRSSSICIAYLMKYQNMPLDQAYRHCKRCRSVVHPNIGFFKQLVDYERRLFGRNTVRMVQSNIGLVPEVYIKETEHMVWLPSSRPGRSHYGY</sequence>
<feature type="domain" description="Tyrosine specific protein phosphatases" evidence="6">
    <location>
        <begin position="69"/>
        <end position="126"/>
    </location>
</feature>
<comment type="similarity">
    <text evidence="1">Belongs to the protein-tyrosine phosphatase family. Non-receptor class dual specificity subfamily.</text>
</comment>
<comment type="caution">
    <text evidence="7">The sequence shown here is derived from an EMBL/GenBank/DDBJ whole genome shotgun (WGS) entry which is preliminary data.</text>
</comment>
<accession>A0AAN9GGJ1</accession>
<proteinExistence type="inferred from homology"/>
<dbReference type="Proteomes" id="UP001374579">
    <property type="component" value="Unassembled WGS sequence"/>
</dbReference>
<dbReference type="PRINTS" id="PR01910">
    <property type="entry name" value="ADSPHPHTASEB"/>
</dbReference>
<dbReference type="PANTHER" id="PTHR45961">
    <property type="entry name" value="IP21249P"/>
    <property type="match status" value="1"/>
</dbReference>
<dbReference type="PROSITE" id="PS50054">
    <property type="entry name" value="TYR_PHOSPHATASE_DUAL"/>
    <property type="match status" value="1"/>
</dbReference>
<dbReference type="AlphaFoldDB" id="A0AAN9GGJ1"/>
<dbReference type="Gene3D" id="3.90.190.10">
    <property type="entry name" value="Protein tyrosine phosphatase superfamily"/>
    <property type="match status" value="1"/>
</dbReference>
<dbReference type="SMART" id="SM00195">
    <property type="entry name" value="DSPc"/>
    <property type="match status" value="1"/>
</dbReference>
<dbReference type="PANTHER" id="PTHR45961:SF6">
    <property type="entry name" value="IP21249P"/>
    <property type="match status" value="1"/>
</dbReference>
<keyword evidence="4" id="KW-0904">Protein phosphatase</keyword>
<evidence type="ECO:0000256" key="4">
    <source>
        <dbReference type="ARBA" id="ARBA00022912"/>
    </source>
</evidence>
<evidence type="ECO:0000313" key="8">
    <source>
        <dbReference type="Proteomes" id="UP001374579"/>
    </source>
</evidence>
<evidence type="ECO:0000256" key="3">
    <source>
        <dbReference type="ARBA" id="ARBA00022801"/>
    </source>
</evidence>
<dbReference type="InterPro" id="IPR000340">
    <property type="entry name" value="Dual-sp_phosphatase_cat-dom"/>
</dbReference>
<dbReference type="InterPro" id="IPR029021">
    <property type="entry name" value="Prot-tyrosine_phosphatase-like"/>
</dbReference>
<reference evidence="7 8" key="1">
    <citation type="submission" date="2024-02" db="EMBL/GenBank/DDBJ databases">
        <title>Chromosome-scale genome assembly of the rough periwinkle Littorina saxatilis.</title>
        <authorList>
            <person name="De Jode A."/>
            <person name="Faria R."/>
            <person name="Formenti G."/>
            <person name="Sims Y."/>
            <person name="Smith T.P."/>
            <person name="Tracey A."/>
            <person name="Wood J.M.D."/>
            <person name="Zagrodzka Z.B."/>
            <person name="Johannesson K."/>
            <person name="Butlin R.K."/>
            <person name="Leder E.H."/>
        </authorList>
    </citation>
    <scope>NUCLEOTIDE SEQUENCE [LARGE SCALE GENOMIC DNA]</scope>
    <source>
        <strain evidence="7">Snail1</strain>
        <tissue evidence="7">Muscle</tissue>
    </source>
</reference>
<organism evidence="7 8">
    <name type="scientific">Littorina saxatilis</name>
    <dbReference type="NCBI Taxonomy" id="31220"/>
    <lineage>
        <taxon>Eukaryota</taxon>
        <taxon>Metazoa</taxon>
        <taxon>Spiralia</taxon>
        <taxon>Lophotrochozoa</taxon>
        <taxon>Mollusca</taxon>
        <taxon>Gastropoda</taxon>
        <taxon>Caenogastropoda</taxon>
        <taxon>Littorinimorpha</taxon>
        <taxon>Littorinoidea</taxon>
        <taxon>Littorinidae</taxon>
        <taxon>Littorina</taxon>
    </lineage>
</organism>
<dbReference type="InterPro" id="IPR000387">
    <property type="entry name" value="Tyr_Pase_dom"/>
</dbReference>
<dbReference type="SUPFAM" id="SSF52799">
    <property type="entry name" value="(Phosphotyrosine protein) phosphatases II"/>
    <property type="match status" value="1"/>
</dbReference>